<evidence type="ECO:0000313" key="13">
    <source>
        <dbReference type="EMBL" id="SDH85632.1"/>
    </source>
</evidence>
<dbReference type="EMBL" id="FNCP01000020">
    <property type="protein sequence ID" value="SDH85632.1"/>
    <property type="molecule type" value="Genomic_DNA"/>
</dbReference>
<dbReference type="InterPro" id="IPR003661">
    <property type="entry name" value="HisK_dim/P_dom"/>
</dbReference>
<dbReference type="SMART" id="SM00091">
    <property type="entry name" value="PAS"/>
    <property type="match status" value="3"/>
</dbReference>
<evidence type="ECO:0000259" key="10">
    <source>
        <dbReference type="PROSITE" id="PS50109"/>
    </source>
</evidence>
<dbReference type="CDD" id="cd00082">
    <property type="entry name" value="HisKA"/>
    <property type="match status" value="1"/>
</dbReference>
<reference evidence="14" key="1">
    <citation type="submission" date="2016-10" db="EMBL/GenBank/DDBJ databases">
        <authorList>
            <person name="Varghese N."/>
            <person name="Submissions S."/>
        </authorList>
    </citation>
    <scope>NUCLEOTIDE SEQUENCE [LARGE SCALE GENOMIC DNA]</scope>
    <source>
        <strain evidence="14">DSM 8344</strain>
    </source>
</reference>
<dbReference type="Gene3D" id="3.30.565.10">
    <property type="entry name" value="Histidine kinase-like ATPase, C-terminal domain"/>
    <property type="match status" value="1"/>
</dbReference>
<evidence type="ECO:0000256" key="8">
    <source>
        <dbReference type="ARBA" id="ARBA00023012"/>
    </source>
</evidence>
<dbReference type="InterPro" id="IPR001610">
    <property type="entry name" value="PAC"/>
</dbReference>
<dbReference type="InterPro" id="IPR013767">
    <property type="entry name" value="PAS_fold"/>
</dbReference>
<dbReference type="AlphaFoldDB" id="A0A1G8FU35"/>
<evidence type="ECO:0000256" key="3">
    <source>
        <dbReference type="ARBA" id="ARBA00022553"/>
    </source>
</evidence>
<feature type="transmembrane region" description="Helical" evidence="9">
    <location>
        <begin position="189"/>
        <end position="210"/>
    </location>
</feature>
<evidence type="ECO:0000256" key="7">
    <source>
        <dbReference type="ARBA" id="ARBA00022840"/>
    </source>
</evidence>
<evidence type="ECO:0000256" key="4">
    <source>
        <dbReference type="ARBA" id="ARBA00022679"/>
    </source>
</evidence>
<dbReference type="InterPro" id="IPR000014">
    <property type="entry name" value="PAS"/>
</dbReference>
<proteinExistence type="predicted"/>
<dbReference type="RefSeq" id="WP_092334699.1">
    <property type="nucleotide sequence ID" value="NZ_FNCP01000020.1"/>
</dbReference>
<dbReference type="OrthoDB" id="505470at2"/>
<feature type="domain" description="PAS" evidence="11">
    <location>
        <begin position="512"/>
        <end position="582"/>
    </location>
</feature>
<dbReference type="Gene3D" id="3.30.450.20">
    <property type="entry name" value="PAS domain"/>
    <property type="match status" value="3"/>
</dbReference>
<evidence type="ECO:0000256" key="1">
    <source>
        <dbReference type="ARBA" id="ARBA00000085"/>
    </source>
</evidence>
<keyword evidence="4" id="KW-0808">Transferase</keyword>
<keyword evidence="9" id="KW-0472">Membrane</keyword>
<dbReference type="STRING" id="1121419.SAMN05443529_12077"/>
<keyword evidence="8" id="KW-0902">Two-component regulatory system</keyword>
<dbReference type="GO" id="GO:0000155">
    <property type="term" value="F:phosphorelay sensor kinase activity"/>
    <property type="evidence" value="ECO:0007669"/>
    <property type="project" value="InterPro"/>
</dbReference>
<dbReference type="Pfam" id="PF00512">
    <property type="entry name" value="HisKA"/>
    <property type="match status" value="1"/>
</dbReference>
<accession>A0A1G8FU35</accession>
<evidence type="ECO:0000256" key="5">
    <source>
        <dbReference type="ARBA" id="ARBA00022741"/>
    </source>
</evidence>
<dbReference type="GO" id="GO:0006355">
    <property type="term" value="P:regulation of DNA-templated transcription"/>
    <property type="evidence" value="ECO:0007669"/>
    <property type="project" value="InterPro"/>
</dbReference>
<keyword evidence="9" id="KW-0812">Transmembrane</keyword>
<dbReference type="SMART" id="SM00388">
    <property type="entry name" value="HisKA"/>
    <property type="match status" value="1"/>
</dbReference>
<feature type="domain" description="PAC" evidence="12">
    <location>
        <begin position="452"/>
        <end position="504"/>
    </location>
</feature>
<evidence type="ECO:0000256" key="2">
    <source>
        <dbReference type="ARBA" id="ARBA00012438"/>
    </source>
</evidence>
<dbReference type="InterPro" id="IPR003594">
    <property type="entry name" value="HATPase_dom"/>
</dbReference>
<dbReference type="PROSITE" id="PS50113">
    <property type="entry name" value="PAC"/>
    <property type="match status" value="2"/>
</dbReference>
<keyword evidence="6" id="KW-0418">Kinase</keyword>
<dbReference type="InterPro" id="IPR005467">
    <property type="entry name" value="His_kinase_dom"/>
</dbReference>
<sequence length="861" mass="98264">MNEPKTFTDKVLHKITTFIVITIFLWSIVVAFQSWNSLRAGKEKELLSVSTLILNQVTSNVNDLTKIKENEDLTHNQKILAMNNILQGPIGNISIQYQNAGMGYYDIELNSVITFAPNFDPLLLKEVPRSYPYFKSYESGKPEFVINDTSVGWSGKSILCVTLPVVYQGKIIGLTWTNLKIDDLYVRSIFEAAKIVVCGLIIWFMVLIYIRNSVGQTLNLLNDFSQQIIQERQDEAPFSKIPELTPVLVKLQQYTNSLKELNNQYNHSISLLNTIIEGITDGFYALDNQWRFTYINKGAQQATFKQEELIRKNIWEVYPQAVDSDVYVKLHEAKSKNIPMHWETNTILTDKRYSFSAYPYPNGITVFFRDIKEEKHNKEKLNQLAAIVESSNDAIISMALDGVIMTWNSAAETMFGYNNEEVIGKNISILVPEGLKCEEKSLDVTNYEKGFGSFETLRKTKQGRIINVLLSVAPLIDEKGTTYGASTIFHDITNHINLEKKLKEEIMQRKQSEAHLKAIFDNTKLGIGTINMEGKILKCNRAFEEMIGYTQEELCNMDWMTVTHPEDIQKDRDLTLEVFNGKREHYELERRYLKKDGRFFWGNLTIVRSVEPHEFAIAFVQDITEKKLYEEQMAKFDRLNLIGEMAAGISHEVRNPMTVVRGFLQMLQIKEGCLDYSDYFKLMIDELDRANSIITEFLSIGRNTLVDCKNGNINKIIESLKPLIEADAYTQDKYLDLELSEVPNQSLNHNEIRQLILNLCRNGLDSMTAGGTLKIKTQHQENKTILTIEDEGEGIKPDVLDKLGTPFFTTKKNGTGLGLGICYSIAARHNATINIETGPKGTTFSVEFKVDEFANMVKCDK</sequence>
<evidence type="ECO:0000313" key="14">
    <source>
        <dbReference type="Proteomes" id="UP000198656"/>
    </source>
</evidence>
<dbReference type="SUPFAM" id="SSF55785">
    <property type="entry name" value="PYP-like sensor domain (PAS domain)"/>
    <property type="match status" value="3"/>
</dbReference>
<dbReference type="PANTHER" id="PTHR43065:SF46">
    <property type="entry name" value="C4-DICARBOXYLATE TRANSPORT SENSOR PROTEIN DCTB"/>
    <property type="match status" value="1"/>
</dbReference>
<comment type="catalytic activity">
    <reaction evidence="1">
        <text>ATP + protein L-histidine = ADP + protein N-phospho-L-histidine.</text>
        <dbReference type="EC" id="2.7.13.3"/>
    </reaction>
</comment>
<name>A0A1G8FU35_9FIRM</name>
<dbReference type="SMART" id="SM00086">
    <property type="entry name" value="PAC"/>
    <property type="match status" value="2"/>
</dbReference>
<feature type="domain" description="PAC" evidence="12">
    <location>
        <begin position="586"/>
        <end position="635"/>
    </location>
</feature>
<dbReference type="PROSITE" id="PS50112">
    <property type="entry name" value="PAS"/>
    <property type="match status" value="2"/>
</dbReference>
<feature type="transmembrane region" description="Helical" evidence="9">
    <location>
        <begin position="12"/>
        <end position="32"/>
    </location>
</feature>
<keyword evidence="9" id="KW-1133">Transmembrane helix</keyword>
<dbReference type="InterPro" id="IPR035965">
    <property type="entry name" value="PAS-like_dom_sf"/>
</dbReference>
<evidence type="ECO:0000259" key="12">
    <source>
        <dbReference type="PROSITE" id="PS50113"/>
    </source>
</evidence>
<dbReference type="Pfam" id="PF08447">
    <property type="entry name" value="PAS_3"/>
    <property type="match status" value="1"/>
</dbReference>
<dbReference type="InterPro" id="IPR036890">
    <property type="entry name" value="HATPase_C_sf"/>
</dbReference>
<dbReference type="Pfam" id="PF13426">
    <property type="entry name" value="PAS_9"/>
    <property type="match status" value="1"/>
</dbReference>
<dbReference type="InterPro" id="IPR004358">
    <property type="entry name" value="Sig_transdc_His_kin-like_C"/>
</dbReference>
<dbReference type="Proteomes" id="UP000198656">
    <property type="component" value="Unassembled WGS sequence"/>
</dbReference>
<dbReference type="Gene3D" id="1.10.287.130">
    <property type="match status" value="1"/>
</dbReference>
<dbReference type="GO" id="GO:0005524">
    <property type="term" value="F:ATP binding"/>
    <property type="evidence" value="ECO:0007669"/>
    <property type="project" value="UniProtKB-KW"/>
</dbReference>
<protein>
    <recommendedName>
        <fullName evidence="2">histidine kinase</fullName>
        <ecNumber evidence="2">2.7.13.3</ecNumber>
    </recommendedName>
</protein>
<dbReference type="NCBIfam" id="TIGR00229">
    <property type="entry name" value="sensory_box"/>
    <property type="match status" value="2"/>
</dbReference>
<dbReference type="Pfam" id="PF02518">
    <property type="entry name" value="HATPase_c"/>
    <property type="match status" value="1"/>
</dbReference>
<keyword evidence="7" id="KW-0067">ATP-binding</keyword>
<evidence type="ECO:0000259" key="11">
    <source>
        <dbReference type="PROSITE" id="PS50112"/>
    </source>
</evidence>
<dbReference type="SUPFAM" id="SSF47384">
    <property type="entry name" value="Homodimeric domain of signal transducing histidine kinase"/>
    <property type="match status" value="1"/>
</dbReference>
<evidence type="ECO:0000256" key="9">
    <source>
        <dbReference type="SAM" id="Phobius"/>
    </source>
</evidence>
<dbReference type="SUPFAM" id="SSF55874">
    <property type="entry name" value="ATPase domain of HSP90 chaperone/DNA topoisomerase II/histidine kinase"/>
    <property type="match status" value="1"/>
</dbReference>
<dbReference type="PROSITE" id="PS50109">
    <property type="entry name" value="HIS_KIN"/>
    <property type="match status" value="1"/>
</dbReference>
<dbReference type="SMART" id="SM00387">
    <property type="entry name" value="HATPase_c"/>
    <property type="match status" value="1"/>
</dbReference>
<dbReference type="Pfam" id="PF00989">
    <property type="entry name" value="PAS"/>
    <property type="match status" value="1"/>
</dbReference>
<dbReference type="InterPro" id="IPR000700">
    <property type="entry name" value="PAS-assoc_C"/>
</dbReference>
<dbReference type="InterPro" id="IPR036097">
    <property type="entry name" value="HisK_dim/P_sf"/>
</dbReference>
<dbReference type="InterPro" id="IPR013655">
    <property type="entry name" value="PAS_fold_3"/>
</dbReference>
<keyword evidence="5" id="KW-0547">Nucleotide-binding</keyword>
<dbReference type="EC" id="2.7.13.3" evidence="2"/>
<gene>
    <name evidence="13" type="ORF">SAMN05443529_12077</name>
</gene>
<keyword evidence="3" id="KW-0597">Phosphoprotein</keyword>
<feature type="domain" description="PAS" evidence="11">
    <location>
        <begin position="380"/>
        <end position="433"/>
    </location>
</feature>
<dbReference type="PANTHER" id="PTHR43065">
    <property type="entry name" value="SENSOR HISTIDINE KINASE"/>
    <property type="match status" value="1"/>
</dbReference>
<dbReference type="CDD" id="cd00130">
    <property type="entry name" value="PAS"/>
    <property type="match status" value="3"/>
</dbReference>
<organism evidence="13 14">
    <name type="scientific">Desulfosporosinus hippei DSM 8344</name>
    <dbReference type="NCBI Taxonomy" id="1121419"/>
    <lineage>
        <taxon>Bacteria</taxon>
        <taxon>Bacillati</taxon>
        <taxon>Bacillota</taxon>
        <taxon>Clostridia</taxon>
        <taxon>Eubacteriales</taxon>
        <taxon>Desulfitobacteriaceae</taxon>
        <taxon>Desulfosporosinus</taxon>
    </lineage>
</organism>
<dbReference type="PRINTS" id="PR00344">
    <property type="entry name" value="BCTRLSENSOR"/>
</dbReference>
<evidence type="ECO:0000256" key="6">
    <source>
        <dbReference type="ARBA" id="ARBA00022777"/>
    </source>
</evidence>
<feature type="domain" description="Histidine kinase" evidence="10">
    <location>
        <begin position="648"/>
        <end position="852"/>
    </location>
</feature>
<keyword evidence="14" id="KW-1185">Reference proteome</keyword>